<evidence type="ECO:0000313" key="2">
    <source>
        <dbReference type="Proteomes" id="UP000178930"/>
    </source>
</evidence>
<proteinExistence type="predicted"/>
<dbReference type="AlphaFoldDB" id="A0A1G1XWK4"/>
<comment type="caution">
    <text evidence="1">The sequence shown here is derived from an EMBL/GenBank/DDBJ whole genome shotgun (WGS) entry which is preliminary data.</text>
</comment>
<dbReference type="Proteomes" id="UP000178930">
    <property type="component" value="Unassembled WGS sequence"/>
</dbReference>
<organism evidence="1 2">
    <name type="scientific">Candidatus Buchananbacteria bacterium RIFCSPHIGHO2_01_FULL_39_14</name>
    <dbReference type="NCBI Taxonomy" id="1797532"/>
    <lineage>
        <taxon>Bacteria</taxon>
        <taxon>Candidatus Buchananiibacteriota</taxon>
    </lineage>
</organism>
<sequence>MVSPLQKIIDLTKKTDDNFIILDHEGNPSFVIMNFSRYQDLVANGQKSVSPLAGLTEDELLERINRDIAVWKTSQQKLELDHWQEMKPKVNNLGQENEIKTSQISLNQANNSLDSEGDSDHYYFEPID</sequence>
<evidence type="ECO:0000313" key="1">
    <source>
        <dbReference type="EMBL" id="OGY44314.1"/>
    </source>
</evidence>
<dbReference type="EMBL" id="MHIB01000017">
    <property type="protein sequence ID" value="OGY44314.1"/>
    <property type="molecule type" value="Genomic_DNA"/>
</dbReference>
<accession>A0A1G1XWK4</accession>
<dbReference type="STRING" id="1797532.A2729_06040"/>
<gene>
    <name evidence="1" type="ORF">A2729_06040</name>
</gene>
<name>A0A1G1XWK4_9BACT</name>
<reference evidence="1 2" key="1">
    <citation type="journal article" date="2016" name="Nat. Commun.">
        <title>Thousands of microbial genomes shed light on interconnected biogeochemical processes in an aquifer system.</title>
        <authorList>
            <person name="Anantharaman K."/>
            <person name="Brown C.T."/>
            <person name="Hug L.A."/>
            <person name="Sharon I."/>
            <person name="Castelle C.J."/>
            <person name="Probst A.J."/>
            <person name="Thomas B.C."/>
            <person name="Singh A."/>
            <person name="Wilkins M.J."/>
            <person name="Karaoz U."/>
            <person name="Brodie E.L."/>
            <person name="Williams K.H."/>
            <person name="Hubbard S.S."/>
            <person name="Banfield J.F."/>
        </authorList>
    </citation>
    <scope>NUCLEOTIDE SEQUENCE [LARGE SCALE GENOMIC DNA]</scope>
</reference>
<protein>
    <submittedName>
        <fullName evidence="1">Uncharacterized protein</fullName>
    </submittedName>
</protein>